<keyword evidence="3" id="KW-1185">Reference proteome</keyword>
<dbReference type="GO" id="GO:0005634">
    <property type="term" value="C:nucleus"/>
    <property type="evidence" value="ECO:0007669"/>
    <property type="project" value="TreeGrafter"/>
</dbReference>
<comment type="caution">
    <text evidence="2">The sequence shown here is derived from an EMBL/GenBank/DDBJ whole genome shotgun (WGS) entry which is preliminary data.</text>
</comment>
<evidence type="ECO:0000313" key="3">
    <source>
        <dbReference type="Proteomes" id="UP000792457"/>
    </source>
</evidence>
<dbReference type="OrthoDB" id="16955at2759"/>
<dbReference type="Pfam" id="PF05427">
    <property type="entry name" value="FIBP"/>
    <property type="match status" value="1"/>
</dbReference>
<gene>
    <name evidence="2" type="ORF">J437_LFUL016448</name>
</gene>
<evidence type="ECO:0000256" key="1">
    <source>
        <dbReference type="SAM" id="MobiDB-lite"/>
    </source>
</evidence>
<sequence length="427" mass="49786">MLIKMYGEVDVFISNYSLLDPDIYQLWIDGCSSSEAVMRLQKKGDVQESGATLDLLFSDVSDHYRTYSLLERLLHNPPKLAEQISFQLEPETQHYLIERYYEFDDSVIRELLGKKLSSRHRKDLDEVSEKTKILLRSCRRQFDNVKRIFKAVEEMQGSVVHNIQSNFLLSQPLAEKYGTVVFIGCMRFETGKRKLQYLTFSDFHHCARILMEKWTYRSSKDPDGPASDDTDLDREFLLDMRDLRVLLDKEKEHKHLVCQKLKPKLLERSFGELEVNFRVYTRALVGLATGLHRGRERIRSFFLDLVERCIEPWRIVSWSHCDLSNFLDAYTISALEMDVLSGEGRESGTGEANSWRVIIEGSRERDGLFPPWPPSDNRPAGPTPEERRPAIPILKEALPFSIEVELRAAWERYMQVMSSCLLRIYRS</sequence>
<reference evidence="2" key="1">
    <citation type="submission" date="2013-04" db="EMBL/GenBank/DDBJ databases">
        <authorList>
            <person name="Qu J."/>
            <person name="Murali S.C."/>
            <person name="Bandaranaike D."/>
            <person name="Bellair M."/>
            <person name="Blankenburg K."/>
            <person name="Chao H."/>
            <person name="Dinh H."/>
            <person name="Doddapaneni H."/>
            <person name="Downs B."/>
            <person name="Dugan-Rocha S."/>
            <person name="Elkadiri S."/>
            <person name="Gnanaolivu R.D."/>
            <person name="Hernandez B."/>
            <person name="Javaid M."/>
            <person name="Jayaseelan J.C."/>
            <person name="Lee S."/>
            <person name="Li M."/>
            <person name="Ming W."/>
            <person name="Munidasa M."/>
            <person name="Muniz J."/>
            <person name="Nguyen L."/>
            <person name="Ongeri F."/>
            <person name="Osuji N."/>
            <person name="Pu L.-L."/>
            <person name="Puazo M."/>
            <person name="Qu C."/>
            <person name="Quiroz J."/>
            <person name="Raj R."/>
            <person name="Weissenberger G."/>
            <person name="Xin Y."/>
            <person name="Zou X."/>
            <person name="Han Y."/>
            <person name="Richards S."/>
            <person name="Worley K."/>
            <person name="Muzny D."/>
            <person name="Gibbs R."/>
        </authorList>
    </citation>
    <scope>NUCLEOTIDE SEQUENCE</scope>
    <source>
        <strain evidence="2">Sampled in the wild</strain>
    </source>
</reference>
<feature type="region of interest" description="Disordered" evidence="1">
    <location>
        <begin position="365"/>
        <end position="387"/>
    </location>
</feature>
<evidence type="ECO:0008006" key="4">
    <source>
        <dbReference type="Google" id="ProtNLM"/>
    </source>
</evidence>
<dbReference type="Proteomes" id="UP000792457">
    <property type="component" value="Unassembled WGS sequence"/>
</dbReference>
<reference evidence="2" key="2">
    <citation type="submission" date="2017-10" db="EMBL/GenBank/DDBJ databases">
        <title>Ladona fulva Genome sequencing and assembly.</title>
        <authorList>
            <person name="Murali S."/>
            <person name="Richards S."/>
            <person name="Bandaranaike D."/>
            <person name="Bellair M."/>
            <person name="Blankenburg K."/>
            <person name="Chao H."/>
            <person name="Dinh H."/>
            <person name="Doddapaneni H."/>
            <person name="Dugan-Rocha S."/>
            <person name="Elkadiri S."/>
            <person name="Gnanaolivu R."/>
            <person name="Hernandez B."/>
            <person name="Skinner E."/>
            <person name="Javaid M."/>
            <person name="Lee S."/>
            <person name="Li M."/>
            <person name="Ming W."/>
            <person name="Munidasa M."/>
            <person name="Muniz J."/>
            <person name="Nguyen L."/>
            <person name="Hughes D."/>
            <person name="Osuji N."/>
            <person name="Pu L.-L."/>
            <person name="Puazo M."/>
            <person name="Qu C."/>
            <person name="Quiroz J."/>
            <person name="Raj R."/>
            <person name="Weissenberger G."/>
            <person name="Xin Y."/>
            <person name="Zou X."/>
            <person name="Han Y."/>
            <person name="Worley K."/>
            <person name="Muzny D."/>
            <person name="Gibbs R."/>
        </authorList>
    </citation>
    <scope>NUCLEOTIDE SEQUENCE</scope>
    <source>
        <strain evidence="2">Sampled in the wild</strain>
    </source>
</reference>
<dbReference type="PANTHER" id="PTHR13223">
    <property type="entry name" value="ACIDIC FIBROBLAST GROWTH FACTOR INTRACELLULAR BINDING PROTEIN"/>
    <property type="match status" value="1"/>
</dbReference>
<proteinExistence type="predicted"/>
<accession>A0A8K0P738</accession>
<dbReference type="AlphaFoldDB" id="A0A8K0P738"/>
<name>A0A8K0P738_LADFU</name>
<dbReference type="InterPro" id="IPR008614">
    <property type="entry name" value="FIBP"/>
</dbReference>
<organism evidence="2 3">
    <name type="scientific">Ladona fulva</name>
    <name type="common">Scarce chaser dragonfly</name>
    <name type="synonym">Libellula fulva</name>
    <dbReference type="NCBI Taxonomy" id="123851"/>
    <lineage>
        <taxon>Eukaryota</taxon>
        <taxon>Metazoa</taxon>
        <taxon>Ecdysozoa</taxon>
        <taxon>Arthropoda</taxon>
        <taxon>Hexapoda</taxon>
        <taxon>Insecta</taxon>
        <taxon>Pterygota</taxon>
        <taxon>Palaeoptera</taxon>
        <taxon>Odonata</taxon>
        <taxon>Epiprocta</taxon>
        <taxon>Anisoptera</taxon>
        <taxon>Libelluloidea</taxon>
        <taxon>Libellulidae</taxon>
        <taxon>Ladona</taxon>
    </lineage>
</organism>
<dbReference type="PANTHER" id="PTHR13223:SF2">
    <property type="entry name" value="ACIDIC FIBROBLAST GROWTH FACTOR INTRACELLULAR-BINDING PROTEIN"/>
    <property type="match status" value="1"/>
</dbReference>
<protein>
    <recommendedName>
        <fullName evidence="4">Acidic fibroblast growth factor intracellular-binding protein</fullName>
    </recommendedName>
</protein>
<evidence type="ECO:0000313" key="2">
    <source>
        <dbReference type="EMBL" id="KAG8236301.1"/>
    </source>
</evidence>
<dbReference type="EMBL" id="KZ309011">
    <property type="protein sequence ID" value="KAG8236301.1"/>
    <property type="molecule type" value="Genomic_DNA"/>
</dbReference>